<feature type="domain" description="Type I restriction modification DNA specificity" evidence="4">
    <location>
        <begin position="2"/>
        <end position="173"/>
    </location>
</feature>
<dbReference type="SUPFAM" id="SSF116734">
    <property type="entry name" value="DNA methylase specificity domain"/>
    <property type="match status" value="1"/>
</dbReference>
<comment type="caution">
    <text evidence="5">The sequence shown here is derived from an EMBL/GenBank/DDBJ whole genome shotgun (WGS) entry which is preliminary data.</text>
</comment>
<dbReference type="RefSeq" id="WP_213408292.1">
    <property type="nucleotide sequence ID" value="NZ_CP074441.1"/>
</dbReference>
<reference evidence="5 6" key="1">
    <citation type="submission" date="2022-10" db="EMBL/GenBank/DDBJ databases">
        <title>Weissella fermenti sp. nov., isolated from fermented cabbage.</title>
        <authorList>
            <person name="Lee J.K."/>
            <person name="Baek J.H."/>
            <person name="Choi D.G."/>
            <person name="Kim J.M."/>
            <person name="Jeon C.O."/>
        </authorList>
    </citation>
    <scope>NUCLEOTIDE SEQUENCE [LARGE SCALE GENOMIC DNA]</scope>
    <source>
        <strain evidence="5 6">KACC 18534</strain>
    </source>
</reference>
<keyword evidence="5" id="KW-0540">Nuclease</keyword>
<dbReference type="Pfam" id="PF01420">
    <property type="entry name" value="Methylase_S"/>
    <property type="match status" value="1"/>
</dbReference>
<sequence>MVSWVQRKLSEVATLIGGGTPSTTSSEYWDGDVNWFTPAEINDQTYVSESTKKISVLGLKKSSAKMLPIGTILFTSRACIGKTAILATEASTNQGFQSIIPGDTLHSYFLYSLTDKLARYGNKMGSGSTFNEVSGKQMGMYPTIIPEIKEQIKIGYLFSNLDELITANQKKVENLQSMKKMLLQRMFV</sequence>
<name>A0ABT3E3J8_9LACO</name>
<dbReference type="Gene3D" id="1.10.287.1120">
    <property type="entry name" value="Bipartite methylase S protein"/>
    <property type="match status" value="1"/>
</dbReference>
<protein>
    <submittedName>
        <fullName evidence="5">Restriction endonuclease subunit S</fullName>
        <ecNumber evidence="5">3.1.21.-</ecNumber>
    </submittedName>
</protein>
<dbReference type="InterPro" id="IPR044946">
    <property type="entry name" value="Restrct_endonuc_typeI_TRD_sf"/>
</dbReference>
<dbReference type="EC" id="3.1.21.-" evidence="5"/>
<dbReference type="PANTHER" id="PTHR30408:SF13">
    <property type="entry name" value="TYPE I RESTRICTION ENZYME HINDI SPECIFICITY SUBUNIT"/>
    <property type="match status" value="1"/>
</dbReference>
<gene>
    <name evidence="5" type="ORF">OIT44_02680</name>
</gene>
<dbReference type="Gene3D" id="3.90.220.20">
    <property type="entry name" value="DNA methylase specificity domains"/>
    <property type="match status" value="1"/>
</dbReference>
<evidence type="ECO:0000256" key="3">
    <source>
        <dbReference type="ARBA" id="ARBA00023125"/>
    </source>
</evidence>
<dbReference type="GO" id="GO:0016787">
    <property type="term" value="F:hydrolase activity"/>
    <property type="evidence" value="ECO:0007669"/>
    <property type="project" value="UniProtKB-KW"/>
</dbReference>
<dbReference type="InterPro" id="IPR000055">
    <property type="entry name" value="Restrct_endonuc_typeI_TRD"/>
</dbReference>
<keyword evidence="6" id="KW-1185">Reference proteome</keyword>
<comment type="similarity">
    <text evidence="1">Belongs to the type-I restriction system S methylase family.</text>
</comment>
<evidence type="ECO:0000313" key="6">
    <source>
        <dbReference type="Proteomes" id="UP001526225"/>
    </source>
</evidence>
<dbReference type="EMBL" id="JAOZFE010000002">
    <property type="protein sequence ID" value="MCW0952976.1"/>
    <property type="molecule type" value="Genomic_DNA"/>
</dbReference>
<evidence type="ECO:0000256" key="2">
    <source>
        <dbReference type="ARBA" id="ARBA00022747"/>
    </source>
</evidence>
<dbReference type="GO" id="GO:0004519">
    <property type="term" value="F:endonuclease activity"/>
    <property type="evidence" value="ECO:0007669"/>
    <property type="project" value="UniProtKB-KW"/>
</dbReference>
<evidence type="ECO:0000313" key="5">
    <source>
        <dbReference type="EMBL" id="MCW0952976.1"/>
    </source>
</evidence>
<keyword evidence="3" id="KW-0238">DNA-binding</keyword>
<dbReference type="PANTHER" id="PTHR30408">
    <property type="entry name" value="TYPE-1 RESTRICTION ENZYME ECOKI SPECIFICITY PROTEIN"/>
    <property type="match status" value="1"/>
</dbReference>
<organism evidence="5 6">
    <name type="scientific">Weissella ceti</name>
    <dbReference type="NCBI Taxonomy" id="759620"/>
    <lineage>
        <taxon>Bacteria</taxon>
        <taxon>Bacillati</taxon>
        <taxon>Bacillota</taxon>
        <taxon>Bacilli</taxon>
        <taxon>Lactobacillales</taxon>
        <taxon>Lactobacillaceae</taxon>
        <taxon>Weissella</taxon>
    </lineage>
</organism>
<evidence type="ECO:0000259" key="4">
    <source>
        <dbReference type="Pfam" id="PF01420"/>
    </source>
</evidence>
<dbReference type="CDD" id="cd17273">
    <property type="entry name" value="RMtype1_S_EcoJA69PI-TRD1-CR1_like"/>
    <property type="match status" value="1"/>
</dbReference>
<keyword evidence="5" id="KW-0378">Hydrolase</keyword>
<keyword evidence="2" id="KW-0680">Restriction system</keyword>
<evidence type="ECO:0000256" key="1">
    <source>
        <dbReference type="ARBA" id="ARBA00010923"/>
    </source>
</evidence>
<proteinExistence type="inferred from homology"/>
<dbReference type="InterPro" id="IPR052021">
    <property type="entry name" value="Type-I_RS_S_subunit"/>
</dbReference>
<accession>A0ABT3E3J8</accession>
<dbReference type="Proteomes" id="UP001526225">
    <property type="component" value="Unassembled WGS sequence"/>
</dbReference>
<keyword evidence="5" id="KW-0255">Endonuclease</keyword>